<gene>
    <name evidence="1" type="ORF">LCGC14_0407460</name>
</gene>
<proteinExistence type="predicted"/>
<evidence type="ECO:0000313" key="1">
    <source>
        <dbReference type="EMBL" id="KKN72779.1"/>
    </source>
</evidence>
<dbReference type="EMBL" id="LAZR01000355">
    <property type="protein sequence ID" value="KKN72779.1"/>
    <property type="molecule type" value="Genomic_DNA"/>
</dbReference>
<sequence>MAISVKAAITDRGRAAFADLTVNGTSFAVTSFKVGNGGHDVGNPIIALTPDTSLSDLPGVTFGPEPVDEANLPDLFTPTFLCILQQNEAVGELSNIGLFATYPDDVDPDLAGTSFLFAIGNFPLRVKVDTEVVEFTVSVIF</sequence>
<organism evidence="1">
    <name type="scientific">marine sediment metagenome</name>
    <dbReference type="NCBI Taxonomy" id="412755"/>
    <lineage>
        <taxon>unclassified sequences</taxon>
        <taxon>metagenomes</taxon>
        <taxon>ecological metagenomes</taxon>
    </lineage>
</organism>
<name>A0A0F9T0J9_9ZZZZ</name>
<accession>A0A0F9T0J9</accession>
<reference evidence="1" key="1">
    <citation type="journal article" date="2015" name="Nature">
        <title>Complex archaea that bridge the gap between prokaryotes and eukaryotes.</title>
        <authorList>
            <person name="Spang A."/>
            <person name="Saw J.H."/>
            <person name="Jorgensen S.L."/>
            <person name="Zaremba-Niedzwiedzka K."/>
            <person name="Martijn J."/>
            <person name="Lind A.E."/>
            <person name="van Eijk R."/>
            <person name="Schleper C."/>
            <person name="Guy L."/>
            <person name="Ettema T.J."/>
        </authorList>
    </citation>
    <scope>NUCLEOTIDE SEQUENCE</scope>
</reference>
<protein>
    <submittedName>
        <fullName evidence="1">Uncharacterized protein</fullName>
    </submittedName>
</protein>
<comment type="caution">
    <text evidence="1">The sequence shown here is derived from an EMBL/GenBank/DDBJ whole genome shotgun (WGS) entry which is preliminary data.</text>
</comment>
<dbReference type="AlphaFoldDB" id="A0A0F9T0J9"/>